<dbReference type="EMBL" id="UGYO01000001">
    <property type="protein sequence ID" value="SUI45547.1"/>
    <property type="molecule type" value="Genomic_DNA"/>
</dbReference>
<proteinExistence type="predicted"/>
<dbReference type="Proteomes" id="UP000254069">
    <property type="component" value="Unassembled WGS sequence"/>
</dbReference>
<dbReference type="STRING" id="38313.GCA_000947195_01392"/>
<sequence length="155" mass="17413">MKHWNKTLSLATLALALILGGCADKDRYVQWETEAPSSFPKLTAIGYAPLASQPAKEQSQKVLMAMQASKIAAYRELAEQVYGQRLSADSKVSDWMLKGDNIQASVSGVIRGAKVVRSYPAGDHYVTELELDFARVWDLYQQQNRPQRVKEITYF</sequence>
<accession>A0A379YIE5</accession>
<organism evidence="1 2">
    <name type="scientific">Shewanella algae</name>
    <dbReference type="NCBI Taxonomy" id="38313"/>
    <lineage>
        <taxon>Bacteria</taxon>
        <taxon>Pseudomonadati</taxon>
        <taxon>Pseudomonadota</taxon>
        <taxon>Gammaproteobacteria</taxon>
        <taxon>Alteromonadales</taxon>
        <taxon>Shewanellaceae</taxon>
        <taxon>Shewanella</taxon>
    </lineage>
</organism>
<dbReference type="KEGG" id="salg:BS332_14280"/>
<keyword evidence="2" id="KW-1185">Reference proteome</keyword>
<accession>A0A2T3GWP5</accession>
<dbReference type="AlphaFoldDB" id="A0A2T3GWP5"/>
<name>A0A2T3GWP5_9GAMM</name>
<dbReference type="InterPro" id="IPR007293">
    <property type="entry name" value="FlgP"/>
</dbReference>
<reference evidence="1 2" key="1">
    <citation type="submission" date="2018-06" db="EMBL/GenBank/DDBJ databases">
        <authorList>
            <consortium name="Pathogen Informatics"/>
            <person name="Doyle S."/>
        </authorList>
    </citation>
    <scope>NUCLEOTIDE SEQUENCE [LARGE SCALE GENOMIC DNA]</scope>
    <source>
        <strain evidence="1 2">NCTC10738</strain>
    </source>
</reference>
<evidence type="ECO:0000313" key="1">
    <source>
        <dbReference type="EMBL" id="SUI45547.1"/>
    </source>
</evidence>
<dbReference type="PIRSF" id="PIRSF028687">
    <property type="entry name" value="UCP028687"/>
    <property type="match status" value="1"/>
</dbReference>
<dbReference type="RefSeq" id="WP_051472584.1">
    <property type="nucleotide sequence ID" value="NZ_AP024609.1"/>
</dbReference>
<evidence type="ECO:0000313" key="2">
    <source>
        <dbReference type="Proteomes" id="UP000254069"/>
    </source>
</evidence>
<protein>
    <submittedName>
        <fullName evidence="1">Protein of uncharacterized function, DUF400</fullName>
    </submittedName>
</protein>
<dbReference type="PROSITE" id="PS51257">
    <property type="entry name" value="PROKAR_LIPOPROTEIN"/>
    <property type="match status" value="1"/>
</dbReference>
<gene>
    <name evidence="1" type="ORF">NCTC10738_00080</name>
</gene>